<keyword evidence="1" id="KW-0175">Coiled coil</keyword>
<accession>A1ZP14</accession>
<sequence length="93" mass="11012">MENNSTNTPTREFVWKINKAPKMKSKTATTDQKNIRELVEKQFQNMSMVLFDKINTLENEIKTIKNRNTQLEQQISNATLQDTNQSIYDPWYL</sequence>
<gene>
    <name evidence="2" type="ORF">M23134_00247</name>
</gene>
<protein>
    <submittedName>
        <fullName evidence="2">Uncharacterized protein</fullName>
    </submittedName>
</protein>
<feature type="coiled-coil region" evidence="1">
    <location>
        <begin position="54"/>
        <end position="81"/>
    </location>
</feature>
<evidence type="ECO:0000256" key="1">
    <source>
        <dbReference type="SAM" id="Coils"/>
    </source>
</evidence>
<dbReference type="Proteomes" id="UP000004095">
    <property type="component" value="Unassembled WGS sequence"/>
</dbReference>
<keyword evidence="3" id="KW-1185">Reference proteome</keyword>
<reference evidence="2 3" key="1">
    <citation type="submission" date="2007-01" db="EMBL/GenBank/DDBJ databases">
        <authorList>
            <person name="Haygood M."/>
            <person name="Podell S."/>
            <person name="Anderson C."/>
            <person name="Hopkinson B."/>
            <person name="Roe K."/>
            <person name="Barbeau K."/>
            <person name="Gaasterland T."/>
            <person name="Ferriera S."/>
            <person name="Johnson J."/>
            <person name="Kravitz S."/>
            <person name="Beeson K."/>
            <person name="Sutton G."/>
            <person name="Rogers Y.-H."/>
            <person name="Friedman R."/>
            <person name="Frazier M."/>
            <person name="Venter J.C."/>
        </authorList>
    </citation>
    <scope>NUCLEOTIDE SEQUENCE [LARGE SCALE GENOMIC DNA]</scope>
    <source>
        <strain evidence="2 3">ATCC 23134</strain>
    </source>
</reference>
<evidence type="ECO:0000313" key="3">
    <source>
        <dbReference type="Proteomes" id="UP000004095"/>
    </source>
</evidence>
<comment type="caution">
    <text evidence="2">The sequence shown here is derived from an EMBL/GenBank/DDBJ whole genome shotgun (WGS) entry which is preliminary data.</text>
</comment>
<evidence type="ECO:0000313" key="2">
    <source>
        <dbReference type="EMBL" id="EAY27806.1"/>
    </source>
</evidence>
<proteinExistence type="predicted"/>
<dbReference type="EMBL" id="AAWS01000020">
    <property type="protein sequence ID" value="EAY27806.1"/>
    <property type="molecule type" value="Genomic_DNA"/>
</dbReference>
<dbReference type="AlphaFoldDB" id="A1ZP14"/>
<name>A1ZP14_MICM2</name>
<dbReference type="RefSeq" id="WP_002698773.1">
    <property type="nucleotide sequence ID" value="NZ_AAWS01000020.1"/>
</dbReference>
<organism evidence="2 3">
    <name type="scientific">Microscilla marina ATCC 23134</name>
    <dbReference type="NCBI Taxonomy" id="313606"/>
    <lineage>
        <taxon>Bacteria</taxon>
        <taxon>Pseudomonadati</taxon>
        <taxon>Bacteroidota</taxon>
        <taxon>Cytophagia</taxon>
        <taxon>Cytophagales</taxon>
        <taxon>Microscillaceae</taxon>
        <taxon>Microscilla</taxon>
    </lineage>
</organism>